<dbReference type="Proteomes" id="UP001401887">
    <property type="component" value="Unassembled WGS sequence"/>
</dbReference>
<keyword evidence="1" id="KW-0732">Signal</keyword>
<dbReference type="PANTHER" id="PTHR38593:SF1">
    <property type="entry name" value="BLR2558 PROTEIN"/>
    <property type="match status" value="1"/>
</dbReference>
<dbReference type="RefSeq" id="WP_345467549.1">
    <property type="nucleotide sequence ID" value="NZ_BAABRP010000021.1"/>
</dbReference>
<dbReference type="Pfam" id="PF13628">
    <property type="entry name" value="DUF4142"/>
    <property type="match status" value="1"/>
</dbReference>
<name>A0ABP9WC63_9DEIO</name>
<comment type="caution">
    <text evidence="3">The sequence shown here is derived from an EMBL/GenBank/DDBJ whole genome shotgun (WGS) entry which is preliminary data.</text>
</comment>
<keyword evidence="4" id="KW-1185">Reference proteome</keyword>
<evidence type="ECO:0000256" key="1">
    <source>
        <dbReference type="SAM" id="SignalP"/>
    </source>
</evidence>
<evidence type="ECO:0000259" key="2">
    <source>
        <dbReference type="Pfam" id="PF13628"/>
    </source>
</evidence>
<feature type="signal peptide" evidence="1">
    <location>
        <begin position="1"/>
        <end position="21"/>
    </location>
</feature>
<accession>A0ABP9WC63</accession>
<sequence length="174" mass="18071">MLKRPLLLLPLVLASCAPSMLAPNASTTDGLFLQAATGSNLFEVQAAQVALGKTTSDAVRAYAQHMVNDHTNAQNQVAALATRKGVPLPKMLPPELQLKINTLSGMSGAAFDAAYAREMVVSHQLTVSIMQNEQAAGKDADVVALANQQLPIITQHLAEAQALPGGTAPAPSAP</sequence>
<dbReference type="InterPro" id="IPR012347">
    <property type="entry name" value="Ferritin-like"/>
</dbReference>
<dbReference type="PANTHER" id="PTHR38593">
    <property type="entry name" value="BLR2558 PROTEIN"/>
    <property type="match status" value="1"/>
</dbReference>
<proteinExistence type="predicted"/>
<protein>
    <recommendedName>
        <fullName evidence="2">DUF4142 domain-containing protein</fullName>
    </recommendedName>
</protein>
<evidence type="ECO:0000313" key="3">
    <source>
        <dbReference type="EMBL" id="GAA5514611.1"/>
    </source>
</evidence>
<dbReference type="InterPro" id="IPR025419">
    <property type="entry name" value="DUF4142"/>
</dbReference>
<evidence type="ECO:0000313" key="4">
    <source>
        <dbReference type="Proteomes" id="UP001401887"/>
    </source>
</evidence>
<feature type="domain" description="DUF4142" evidence="2">
    <location>
        <begin position="28"/>
        <end position="163"/>
    </location>
</feature>
<organism evidence="3 4">
    <name type="scientific">Deinococcus carri</name>
    <dbReference type="NCBI Taxonomy" id="1211323"/>
    <lineage>
        <taxon>Bacteria</taxon>
        <taxon>Thermotogati</taxon>
        <taxon>Deinococcota</taxon>
        <taxon>Deinococci</taxon>
        <taxon>Deinococcales</taxon>
        <taxon>Deinococcaceae</taxon>
        <taxon>Deinococcus</taxon>
    </lineage>
</organism>
<dbReference type="Gene3D" id="1.20.1260.10">
    <property type="match status" value="1"/>
</dbReference>
<reference evidence="3 4" key="1">
    <citation type="submission" date="2024-02" db="EMBL/GenBank/DDBJ databases">
        <title>Deinococcus carri NBRC 110142.</title>
        <authorList>
            <person name="Ichikawa N."/>
            <person name="Katano-Makiyama Y."/>
            <person name="Hidaka K."/>
        </authorList>
    </citation>
    <scope>NUCLEOTIDE SEQUENCE [LARGE SCALE GENOMIC DNA]</scope>
    <source>
        <strain evidence="3 4">NBRC 110142</strain>
    </source>
</reference>
<feature type="chain" id="PRO_5045040753" description="DUF4142 domain-containing protein" evidence="1">
    <location>
        <begin position="22"/>
        <end position="174"/>
    </location>
</feature>
<dbReference type="EMBL" id="BAABRP010000021">
    <property type="protein sequence ID" value="GAA5514611.1"/>
    <property type="molecule type" value="Genomic_DNA"/>
</dbReference>
<dbReference type="PROSITE" id="PS51257">
    <property type="entry name" value="PROKAR_LIPOPROTEIN"/>
    <property type="match status" value="1"/>
</dbReference>
<gene>
    <name evidence="3" type="ORF">Dcar01_03367</name>
</gene>